<dbReference type="STRING" id="463040.CAL15_13010"/>
<name>A0A1W6ZCW0_9BORD</name>
<organism evidence="3 4">
    <name type="scientific">Bordetella genomosp. 13</name>
    <dbReference type="NCBI Taxonomy" id="463040"/>
    <lineage>
        <taxon>Bacteria</taxon>
        <taxon>Pseudomonadati</taxon>
        <taxon>Pseudomonadota</taxon>
        <taxon>Betaproteobacteria</taxon>
        <taxon>Burkholderiales</taxon>
        <taxon>Alcaligenaceae</taxon>
        <taxon>Bordetella</taxon>
    </lineage>
</organism>
<evidence type="ECO:0000313" key="4">
    <source>
        <dbReference type="Proteomes" id="UP000194161"/>
    </source>
</evidence>
<feature type="compositionally biased region" description="Basic and acidic residues" evidence="1">
    <location>
        <begin position="124"/>
        <end position="142"/>
    </location>
</feature>
<feature type="domain" description="LysR substrate-binding" evidence="2">
    <location>
        <begin position="2"/>
        <end position="78"/>
    </location>
</feature>
<dbReference type="InterPro" id="IPR005119">
    <property type="entry name" value="LysR_subst-bd"/>
</dbReference>
<accession>A0A1W6ZCW0</accession>
<dbReference type="Pfam" id="PF03466">
    <property type="entry name" value="LysR_substrate"/>
    <property type="match status" value="1"/>
</dbReference>
<gene>
    <name evidence="3" type="ORF">CAL15_13010</name>
</gene>
<dbReference type="KEGG" id="bgm:CAL15_13010"/>
<evidence type="ECO:0000313" key="3">
    <source>
        <dbReference type="EMBL" id="ARP95223.1"/>
    </source>
</evidence>
<dbReference type="SUPFAM" id="SSF53850">
    <property type="entry name" value="Periplasmic binding protein-like II"/>
    <property type="match status" value="1"/>
</dbReference>
<feature type="region of interest" description="Disordered" evidence="1">
    <location>
        <begin position="82"/>
        <end position="215"/>
    </location>
</feature>
<dbReference type="Proteomes" id="UP000194161">
    <property type="component" value="Chromosome"/>
</dbReference>
<dbReference type="EMBL" id="CP021111">
    <property type="protein sequence ID" value="ARP95223.1"/>
    <property type="molecule type" value="Genomic_DNA"/>
</dbReference>
<protein>
    <recommendedName>
        <fullName evidence="2">LysR substrate-binding domain-containing protein</fullName>
    </recommendedName>
</protein>
<feature type="compositionally biased region" description="Basic residues" evidence="1">
    <location>
        <begin position="84"/>
        <end position="93"/>
    </location>
</feature>
<evidence type="ECO:0000259" key="2">
    <source>
        <dbReference type="Pfam" id="PF03466"/>
    </source>
</evidence>
<reference evidence="3 4" key="1">
    <citation type="submission" date="2017-05" db="EMBL/GenBank/DDBJ databases">
        <title>Complete and WGS of Bordetella genogroups.</title>
        <authorList>
            <person name="Spilker T."/>
            <person name="LiPuma J."/>
        </authorList>
    </citation>
    <scope>NUCLEOTIDE SEQUENCE [LARGE SCALE GENOMIC DNA]</scope>
    <source>
        <strain evidence="3 4">AU7206</strain>
    </source>
</reference>
<keyword evidence="4" id="KW-1185">Reference proteome</keyword>
<proteinExistence type="predicted"/>
<sequence>MLAREHLVLVAPADAKPLHANISLTAIAGYPLILPSLPNAVRHVLDEVLQPQGVTLNVTTEVGAVATMLAMVAGGRGLYDPARKRAAPGRPHGRPAPVVGAHRAAEDTEPDDAGRRQGPVHDAPCPRHGFDPAELDRGEARGRVAGRSRGRRSTPEIPFNGVPPGHSMAPPRPVPRRAVRLVNWSERRSGDFRSTQPQEATHEPATAPSRQCERG</sequence>
<dbReference type="AlphaFoldDB" id="A0A1W6ZCW0"/>
<evidence type="ECO:0000256" key="1">
    <source>
        <dbReference type="SAM" id="MobiDB-lite"/>
    </source>
</evidence>
<dbReference type="Gene3D" id="3.40.190.290">
    <property type="match status" value="1"/>
</dbReference>